<keyword evidence="9 23" id="KW-1133">Transmembrane helix</keyword>
<evidence type="ECO:0000256" key="16">
    <source>
        <dbReference type="ARBA" id="ARBA00034554"/>
    </source>
</evidence>
<keyword evidence="6" id="KW-0256">Endoplasmic reticulum</keyword>
<evidence type="ECO:0000256" key="3">
    <source>
        <dbReference type="ARBA" id="ARBA00009183"/>
    </source>
</evidence>
<dbReference type="STRING" id="307972.A0A2G8JZ31"/>
<dbReference type="GO" id="GO:0005789">
    <property type="term" value="C:endoplasmic reticulum membrane"/>
    <property type="evidence" value="ECO:0007669"/>
    <property type="project" value="UniProtKB-SubCell"/>
</dbReference>
<comment type="function">
    <text evidence="18">Broad spectrum monooxygenase that catalyzes the oxygenation of a wide variety of nitrogen- and sulfur-containing compounds including xenobiotics. Catalyzes the S-oxygenation of hypotaurine to produce taurine, an organic osmolyte involved in cell volume regulation as well as a variety of cytoprotective and developmental processes. In vitro, catalyzes the N-oxygenation of trimethylamine (TMA) to produce trimethylamine N-oxide (TMAO) and could therefore participate to the detoxification of this compound that is generated by the action of gut microbiota from dietary precursors such as choline, choline containing compounds, betaine or L-carnitine.</text>
</comment>
<evidence type="ECO:0000256" key="11">
    <source>
        <dbReference type="ARBA" id="ARBA00023033"/>
    </source>
</evidence>
<dbReference type="GO" id="GO:0050661">
    <property type="term" value="F:NADP binding"/>
    <property type="evidence" value="ECO:0007669"/>
    <property type="project" value="InterPro"/>
</dbReference>
<dbReference type="Pfam" id="PF00743">
    <property type="entry name" value="FMO-like"/>
    <property type="match status" value="1"/>
</dbReference>
<evidence type="ECO:0000256" key="21">
    <source>
        <dbReference type="ARBA" id="ARBA00048088"/>
    </source>
</evidence>
<comment type="catalytic activity">
    <reaction evidence="22">
        <text>N,N-dimethylaniline + NADPH + O2 + H(+) = N,N-dimethylaniline N-oxide + NADP(+) + H2O</text>
        <dbReference type="Rhea" id="RHEA:24468"/>
        <dbReference type="ChEBI" id="CHEBI:15377"/>
        <dbReference type="ChEBI" id="CHEBI:15378"/>
        <dbReference type="ChEBI" id="CHEBI:15379"/>
        <dbReference type="ChEBI" id="CHEBI:16269"/>
        <dbReference type="ChEBI" id="CHEBI:17735"/>
        <dbReference type="ChEBI" id="CHEBI:57783"/>
        <dbReference type="ChEBI" id="CHEBI:58349"/>
        <dbReference type="EC" id="1.14.13.8"/>
    </reaction>
    <physiologicalReaction direction="left-to-right" evidence="22">
        <dbReference type="Rhea" id="RHEA:24469"/>
    </physiologicalReaction>
</comment>
<dbReference type="PRINTS" id="PR00370">
    <property type="entry name" value="FMOXYGENASE"/>
</dbReference>
<evidence type="ECO:0000256" key="12">
    <source>
        <dbReference type="ARBA" id="ARBA00023136"/>
    </source>
</evidence>
<dbReference type="PANTHER" id="PTHR23023">
    <property type="entry name" value="DIMETHYLANILINE MONOOXYGENASE"/>
    <property type="match status" value="1"/>
</dbReference>
<feature type="transmembrane region" description="Helical" evidence="23">
    <location>
        <begin position="559"/>
        <end position="577"/>
    </location>
</feature>
<dbReference type="InterPro" id="IPR036188">
    <property type="entry name" value="FAD/NAD-bd_sf"/>
</dbReference>
<evidence type="ECO:0000256" key="9">
    <source>
        <dbReference type="ARBA" id="ARBA00022989"/>
    </source>
</evidence>
<keyword evidence="8" id="KW-0521">NADP</keyword>
<dbReference type="FunFam" id="3.50.50.60:FF:000159">
    <property type="entry name" value="Dimethylaniline monooxygenase [N-oxide-forming]"/>
    <property type="match status" value="1"/>
</dbReference>
<evidence type="ECO:0000256" key="20">
    <source>
        <dbReference type="ARBA" id="ARBA00048041"/>
    </source>
</evidence>
<evidence type="ECO:0000256" key="18">
    <source>
        <dbReference type="ARBA" id="ARBA00045957"/>
    </source>
</evidence>
<proteinExistence type="inferred from homology"/>
<comment type="catalytic activity">
    <reaction evidence="19">
        <text>hypotaurine + NADH + O2 + H(+) = taurine + NAD(+) + H2O</text>
        <dbReference type="Rhea" id="RHEA:74111"/>
        <dbReference type="ChEBI" id="CHEBI:15377"/>
        <dbReference type="ChEBI" id="CHEBI:15378"/>
        <dbReference type="ChEBI" id="CHEBI:15379"/>
        <dbReference type="ChEBI" id="CHEBI:57540"/>
        <dbReference type="ChEBI" id="CHEBI:57853"/>
        <dbReference type="ChEBI" id="CHEBI:57945"/>
        <dbReference type="ChEBI" id="CHEBI:507393"/>
        <dbReference type="EC" id="1.14.13.8"/>
    </reaction>
    <physiologicalReaction direction="left-to-right" evidence="19">
        <dbReference type="Rhea" id="RHEA:74112"/>
    </physiologicalReaction>
</comment>
<gene>
    <name evidence="24" type="ORF">BSL78_22143</name>
</gene>
<dbReference type="GO" id="GO:0050660">
    <property type="term" value="F:flavin adenine dinucleotide binding"/>
    <property type="evidence" value="ECO:0007669"/>
    <property type="project" value="InterPro"/>
</dbReference>
<keyword evidence="25" id="KW-1185">Reference proteome</keyword>
<comment type="catalytic activity">
    <reaction evidence="20">
        <text>hypotaurine + NADPH + O2 + H(+) = taurine + NADP(+) + H2O</text>
        <dbReference type="Rhea" id="RHEA:69819"/>
        <dbReference type="ChEBI" id="CHEBI:15377"/>
        <dbReference type="ChEBI" id="CHEBI:15378"/>
        <dbReference type="ChEBI" id="CHEBI:15379"/>
        <dbReference type="ChEBI" id="CHEBI:57783"/>
        <dbReference type="ChEBI" id="CHEBI:57853"/>
        <dbReference type="ChEBI" id="CHEBI:58349"/>
        <dbReference type="ChEBI" id="CHEBI:507393"/>
        <dbReference type="EC" id="1.14.13.8"/>
    </reaction>
    <physiologicalReaction direction="left-to-right" evidence="20">
        <dbReference type="Rhea" id="RHEA:69820"/>
    </physiologicalReaction>
</comment>
<dbReference type="OrthoDB" id="66881at2759"/>
<evidence type="ECO:0000256" key="1">
    <source>
        <dbReference type="ARBA" id="ARBA00001974"/>
    </source>
</evidence>
<organism evidence="24 25">
    <name type="scientific">Stichopus japonicus</name>
    <name type="common">Sea cucumber</name>
    <dbReference type="NCBI Taxonomy" id="307972"/>
    <lineage>
        <taxon>Eukaryota</taxon>
        <taxon>Metazoa</taxon>
        <taxon>Echinodermata</taxon>
        <taxon>Eleutherozoa</taxon>
        <taxon>Echinozoa</taxon>
        <taxon>Holothuroidea</taxon>
        <taxon>Aspidochirotacea</taxon>
        <taxon>Aspidochirotida</taxon>
        <taxon>Stichopodidae</taxon>
        <taxon>Apostichopus</taxon>
    </lineage>
</organism>
<evidence type="ECO:0000313" key="24">
    <source>
        <dbReference type="EMBL" id="PIK41017.1"/>
    </source>
</evidence>
<dbReference type="GO" id="GO:0034899">
    <property type="term" value="F:trimethylamine monooxygenase activity"/>
    <property type="evidence" value="ECO:0007669"/>
    <property type="project" value="UniProtKB-EC"/>
</dbReference>
<evidence type="ECO:0000256" key="8">
    <source>
        <dbReference type="ARBA" id="ARBA00022857"/>
    </source>
</evidence>
<evidence type="ECO:0000256" key="23">
    <source>
        <dbReference type="SAM" id="Phobius"/>
    </source>
</evidence>
<accession>A0A2G8JZ31</accession>
<sequence length="588" mass="66905">KIVCSLEVQAKTRELFLSYLQETVHESNKNIQYQHNQVSKMQVQRVCVIGAGVSGLVAAKTCLEEGLDPVCLERSNEIGGVWHYKEKTIPDQTEGQLYDCLVTNSSKLMMNYSDFPFPASASPYIPGRDVLKYYRAYADHFDIRRHIRFNTEVTKVKQSKDHEMSGKWIVTSKGVDGTILEETYDAVMLCTGFFAKCRLPQYPGKEQFKGRILHSNEFRSGREFKNLNVLVVGGSHSAGDVAVDSSYHANQVYLSMRHGAWVLQRNGQNGIPRDMLANTRFQGIIPMSIKRWATNGHINKRLNLYNLGLRPTAQLFHSEVMVNDVIDARIICGTIKSKTSIERFTSSGLIFTDGSRVDNIDVVVFATGYELNVPFVDNDVIGETFKELELYKFVFPPRLRHPTFAAIGFFETIGSHAPVMELQARWACRVFAGYCQLPSREKMVSDTIQRKRGMLQKFGKHKIFFPPIPYSDELAGLIGVKPRLLQMAIADPLLAIKYFFGPAFPFSYRLIGPHAWHGARDAILKGWDETVLATKTRKYQCNDMCAISRNVTGNNIQQMVKVIFVGLFLYFFVYFWIRQYEVNSAYKS</sequence>
<evidence type="ECO:0000256" key="10">
    <source>
        <dbReference type="ARBA" id="ARBA00023002"/>
    </source>
</evidence>
<evidence type="ECO:0000256" key="7">
    <source>
        <dbReference type="ARBA" id="ARBA00022827"/>
    </source>
</evidence>
<dbReference type="AlphaFoldDB" id="A0A2G8JZ31"/>
<dbReference type="EC" id="1.14.13.148" evidence="14"/>
<evidence type="ECO:0000256" key="14">
    <source>
        <dbReference type="ARBA" id="ARBA00034528"/>
    </source>
</evidence>
<dbReference type="Proteomes" id="UP000230750">
    <property type="component" value="Unassembled WGS sequence"/>
</dbReference>
<evidence type="ECO:0000256" key="19">
    <source>
        <dbReference type="ARBA" id="ARBA00047338"/>
    </source>
</evidence>
<evidence type="ECO:0000256" key="22">
    <source>
        <dbReference type="ARBA" id="ARBA00049443"/>
    </source>
</evidence>
<keyword evidence="4" id="KW-0285">Flavoprotein</keyword>
<dbReference type="InterPro" id="IPR050346">
    <property type="entry name" value="FMO-like"/>
</dbReference>
<dbReference type="InterPro" id="IPR000960">
    <property type="entry name" value="Flavin_mOase"/>
</dbReference>
<dbReference type="Gene3D" id="3.50.50.60">
    <property type="entry name" value="FAD/NAD(P)-binding domain"/>
    <property type="match status" value="1"/>
</dbReference>
<feature type="non-terminal residue" evidence="24">
    <location>
        <position position="1"/>
    </location>
</feature>
<evidence type="ECO:0000313" key="25">
    <source>
        <dbReference type="Proteomes" id="UP000230750"/>
    </source>
</evidence>
<evidence type="ECO:0000256" key="4">
    <source>
        <dbReference type="ARBA" id="ARBA00022630"/>
    </source>
</evidence>
<evidence type="ECO:0000256" key="5">
    <source>
        <dbReference type="ARBA" id="ARBA00022692"/>
    </source>
</evidence>
<keyword evidence="11" id="KW-0503">Monooxygenase</keyword>
<dbReference type="PIRSF" id="PIRSF000332">
    <property type="entry name" value="FMO"/>
    <property type="match status" value="1"/>
</dbReference>
<comment type="cofactor">
    <cofactor evidence="1">
        <name>FAD</name>
        <dbReference type="ChEBI" id="CHEBI:57692"/>
    </cofactor>
</comment>
<keyword evidence="10" id="KW-0560">Oxidoreductase</keyword>
<reference evidence="24 25" key="1">
    <citation type="journal article" date="2017" name="PLoS Biol.">
        <title>The sea cucumber genome provides insights into morphological evolution and visceral regeneration.</title>
        <authorList>
            <person name="Zhang X."/>
            <person name="Sun L."/>
            <person name="Yuan J."/>
            <person name="Sun Y."/>
            <person name="Gao Y."/>
            <person name="Zhang L."/>
            <person name="Li S."/>
            <person name="Dai H."/>
            <person name="Hamel J.F."/>
            <person name="Liu C."/>
            <person name="Yu Y."/>
            <person name="Liu S."/>
            <person name="Lin W."/>
            <person name="Guo K."/>
            <person name="Jin S."/>
            <person name="Xu P."/>
            <person name="Storey K.B."/>
            <person name="Huan P."/>
            <person name="Zhang T."/>
            <person name="Zhou Y."/>
            <person name="Zhang J."/>
            <person name="Lin C."/>
            <person name="Li X."/>
            <person name="Xing L."/>
            <person name="Huo D."/>
            <person name="Sun M."/>
            <person name="Wang L."/>
            <person name="Mercier A."/>
            <person name="Li F."/>
            <person name="Yang H."/>
            <person name="Xiang J."/>
        </authorList>
    </citation>
    <scope>NUCLEOTIDE SEQUENCE [LARGE SCALE GENOMIC DNA]</scope>
    <source>
        <strain evidence="24">Shaxun</strain>
        <tissue evidence="24">Muscle</tissue>
    </source>
</reference>
<evidence type="ECO:0000256" key="15">
    <source>
        <dbReference type="ARBA" id="ARBA00034536"/>
    </source>
</evidence>
<evidence type="ECO:0000256" key="13">
    <source>
        <dbReference type="ARBA" id="ARBA00029725"/>
    </source>
</evidence>
<name>A0A2G8JZ31_STIJA</name>
<keyword evidence="5 23" id="KW-0812">Transmembrane</keyword>
<comment type="subcellular location">
    <subcellularLocation>
        <location evidence="2">Endoplasmic reticulum membrane</location>
        <topology evidence="2">Single-pass membrane protein</topology>
    </subcellularLocation>
</comment>
<protein>
    <recommendedName>
        <fullName evidence="15">Flavin-containing monooxygenase 1</fullName>
        <ecNumber evidence="14">1.14.13.148</ecNumber>
    </recommendedName>
    <alternativeName>
        <fullName evidence="17">Dimethylaniline monooxygenase [N-oxide-forming] 1</fullName>
    </alternativeName>
    <alternativeName>
        <fullName evidence="13">Dimethylaniline oxidase 1</fullName>
    </alternativeName>
    <alternativeName>
        <fullName evidence="16">Trimethylamine monooxygenase</fullName>
    </alternativeName>
</protein>
<evidence type="ECO:0000256" key="17">
    <source>
        <dbReference type="ARBA" id="ARBA00034561"/>
    </source>
</evidence>
<dbReference type="GO" id="GO:0004499">
    <property type="term" value="F:N,N-dimethylaniline monooxygenase activity"/>
    <property type="evidence" value="ECO:0007669"/>
    <property type="project" value="InterPro"/>
</dbReference>
<keyword evidence="7" id="KW-0274">FAD</keyword>
<keyword evidence="12 23" id="KW-0472">Membrane</keyword>
<dbReference type="SUPFAM" id="SSF51905">
    <property type="entry name" value="FAD/NAD(P)-binding domain"/>
    <property type="match status" value="2"/>
</dbReference>
<evidence type="ECO:0000256" key="2">
    <source>
        <dbReference type="ARBA" id="ARBA00004389"/>
    </source>
</evidence>
<comment type="caution">
    <text evidence="24">The sequence shown here is derived from an EMBL/GenBank/DDBJ whole genome shotgun (WGS) entry which is preliminary data.</text>
</comment>
<dbReference type="InterPro" id="IPR020946">
    <property type="entry name" value="Flavin_mOase-like"/>
</dbReference>
<comment type="similarity">
    <text evidence="3">Belongs to the FMO family.</text>
</comment>
<evidence type="ECO:0000256" key="6">
    <source>
        <dbReference type="ARBA" id="ARBA00022824"/>
    </source>
</evidence>
<comment type="catalytic activity">
    <reaction evidence="21">
        <text>trimethylamine + NADPH + O2 = trimethylamine N-oxide + NADP(+) + H2O</text>
        <dbReference type="Rhea" id="RHEA:31979"/>
        <dbReference type="ChEBI" id="CHEBI:15377"/>
        <dbReference type="ChEBI" id="CHEBI:15379"/>
        <dbReference type="ChEBI" id="CHEBI:15724"/>
        <dbReference type="ChEBI" id="CHEBI:57783"/>
        <dbReference type="ChEBI" id="CHEBI:58349"/>
        <dbReference type="ChEBI" id="CHEBI:58389"/>
        <dbReference type="EC" id="1.14.13.148"/>
    </reaction>
    <physiologicalReaction direction="left-to-right" evidence="21">
        <dbReference type="Rhea" id="RHEA:31980"/>
    </physiologicalReaction>
</comment>
<dbReference type="EMBL" id="MRZV01001061">
    <property type="protein sequence ID" value="PIK41017.1"/>
    <property type="molecule type" value="Genomic_DNA"/>
</dbReference>